<name>A0ABX3GSZ8_PAEBO</name>
<dbReference type="InterPro" id="IPR010033">
    <property type="entry name" value="HAD_SF_ppase_IIIC"/>
</dbReference>
<evidence type="ECO:0000313" key="2">
    <source>
        <dbReference type="EMBL" id="OMD35880.1"/>
    </source>
</evidence>
<dbReference type="InterPro" id="IPR036412">
    <property type="entry name" value="HAD-like_sf"/>
</dbReference>
<dbReference type="InterPro" id="IPR000182">
    <property type="entry name" value="GNAT_dom"/>
</dbReference>
<organism evidence="2 3">
    <name type="scientific">Paenibacillus borealis</name>
    <dbReference type="NCBI Taxonomy" id="160799"/>
    <lineage>
        <taxon>Bacteria</taxon>
        <taxon>Bacillati</taxon>
        <taxon>Bacillota</taxon>
        <taxon>Bacilli</taxon>
        <taxon>Bacillales</taxon>
        <taxon>Paenibacillaceae</taxon>
        <taxon>Paenibacillus</taxon>
    </lineage>
</organism>
<dbReference type="Proteomes" id="UP000187412">
    <property type="component" value="Unassembled WGS sequence"/>
</dbReference>
<reference evidence="2 3" key="1">
    <citation type="submission" date="2016-10" db="EMBL/GenBank/DDBJ databases">
        <title>Paenibacillus species isolates.</title>
        <authorList>
            <person name="Beno S.M."/>
        </authorList>
    </citation>
    <scope>NUCLEOTIDE SEQUENCE [LARGE SCALE GENOMIC DNA]</scope>
    <source>
        <strain evidence="2 3">FSL H7-0744</strain>
    </source>
</reference>
<feature type="domain" description="N-acetyltransferase" evidence="1">
    <location>
        <begin position="196"/>
        <end position="349"/>
    </location>
</feature>
<keyword evidence="3" id="KW-1185">Reference proteome</keyword>
<dbReference type="SUPFAM" id="SSF55729">
    <property type="entry name" value="Acyl-CoA N-acyltransferases (Nat)"/>
    <property type="match status" value="1"/>
</dbReference>
<dbReference type="InterPro" id="IPR023214">
    <property type="entry name" value="HAD_sf"/>
</dbReference>
<evidence type="ECO:0000259" key="1">
    <source>
        <dbReference type="PROSITE" id="PS51186"/>
    </source>
</evidence>
<dbReference type="InterPro" id="IPR016181">
    <property type="entry name" value="Acyl_CoA_acyltransferase"/>
</dbReference>
<proteinExistence type="predicted"/>
<dbReference type="Gene3D" id="3.40.630.30">
    <property type="match status" value="1"/>
</dbReference>
<sequence length="359" mass="41580">MNLHGNHTGDNVQQTVEEVKVKCVVWDLDHTLWEGILLEDKQVGLREGVLEVIKRLDERGILLSIASRNDASQAMLKLKELGIHSYFLYPQISWEPKSESVKRIAALININPNTIAFIDDQPFERDEVRYSLPEVRCIAAEDISSILDRPDMNPRFITEDSRMRRSLYKNDIERKEDEERFSGTIEEFLATLDLDFSLYPASEGDLQRAEELTVRTHQLNATGYTYSYQELDEFRQSDRHRLWVAELEDKYGTYGKIGLALVECSEDIWTLKLLLMSCRVMSRGVGSVMLNFVMREARKAGCKLRAEFVENPWNRMMYVTYKFAGFQEIGENGNTVLLEHDLSAIQPFPDYIKMKTSKE</sequence>
<dbReference type="Gene3D" id="3.40.50.1000">
    <property type="entry name" value="HAD superfamily/HAD-like"/>
    <property type="match status" value="1"/>
</dbReference>
<dbReference type="EMBL" id="MPTB01000086">
    <property type="protein sequence ID" value="OMD35880.1"/>
    <property type="molecule type" value="Genomic_DNA"/>
</dbReference>
<dbReference type="RefSeq" id="WP_076114512.1">
    <property type="nucleotide sequence ID" value="NZ_MPTB01000086.1"/>
</dbReference>
<dbReference type="Pfam" id="PF13419">
    <property type="entry name" value="HAD_2"/>
    <property type="match status" value="1"/>
</dbReference>
<dbReference type="NCBIfam" id="TIGR01681">
    <property type="entry name" value="HAD-SF-IIIC"/>
    <property type="match status" value="1"/>
</dbReference>
<dbReference type="PROSITE" id="PS51186">
    <property type="entry name" value="GNAT"/>
    <property type="match status" value="1"/>
</dbReference>
<accession>A0ABX3GSZ8</accession>
<evidence type="ECO:0000313" key="3">
    <source>
        <dbReference type="Proteomes" id="UP000187412"/>
    </source>
</evidence>
<protein>
    <recommendedName>
        <fullName evidence="1">N-acetyltransferase domain-containing protein</fullName>
    </recommendedName>
</protein>
<dbReference type="SUPFAM" id="SSF56784">
    <property type="entry name" value="HAD-like"/>
    <property type="match status" value="1"/>
</dbReference>
<comment type="caution">
    <text evidence="2">The sequence shown here is derived from an EMBL/GenBank/DDBJ whole genome shotgun (WGS) entry which is preliminary data.</text>
</comment>
<gene>
    <name evidence="2" type="ORF">BSK56_32585</name>
</gene>
<dbReference type="InterPro" id="IPR010037">
    <property type="entry name" value="FkbH_domain"/>
</dbReference>
<dbReference type="InterPro" id="IPR041492">
    <property type="entry name" value="HAD_2"/>
</dbReference>
<dbReference type="NCBIfam" id="TIGR01686">
    <property type="entry name" value="FkbH"/>
    <property type="match status" value="1"/>
</dbReference>